<dbReference type="GO" id="GO:0016740">
    <property type="term" value="F:transferase activity"/>
    <property type="evidence" value="ECO:0007669"/>
    <property type="project" value="UniProtKB-KW"/>
</dbReference>
<dbReference type="GO" id="GO:0006412">
    <property type="term" value="P:translation"/>
    <property type="evidence" value="ECO:0007669"/>
    <property type="project" value="UniProtKB-UniRule"/>
</dbReference>
<keyword evidence="1" id="KW-0648">Protein biosynthesis</keyword>
<reference evidence="3" key="1">
    <citation type="submission" date="2017-09" db="EMBL/GenBank/DDBJ databases">
        <title>Depth-based differentiation of microbial function through sediment-hosted aquifers and enrichment of novel symbionts in the deep terrestrial subsurface.</title>
        <authorList>
            <person name="Probst A.J."/>
            <person name="Ladd B."/>
            <person name="Jarett J.K."/>
            <person name="Geller-Mcgrath D.E."/>
            <person name="Sieber C.M.K."/>
            <person name="Emerson J.B."/>
            <person name="Anantharaman K."/>
            <person name="Thomas B.C."/>
            <person name="Malmstrom R."/>
            <person name="Stieglmeier M."/>
            <person name="Klingl A."/>
            <person name="Woyke T."/>
            <person name="Ryan C.M."/>
            <person name="Banfield J.F."/>
        </authorList>
    </citation>
    <scope>NUCLEOTIDE SEQUENCE [LARGE SCALE GENOMIC DNA]</scope>
</reference>
<dbReference type="AlphaFoldDB" id="A0A2M7RF05"/>
<comment type="catalytic activity">
    <reaction evidence="1">
        <text>L-glutamyl-tRNA(Gln) + L-glutamine + ATP + H2O = L-glutaminyl-tRNA(Gln) + L-glutamate + ADP + phosphate + H(+)</text>
        <dbReference type="Rhea" id="RHEA:17521"/>
        <dbReference type="Rhea" id="RHEA-COMP:9681"/>
        <dbReference type="Rhea" id="RHEA-COMP:9684"/>
        <dbReference type="ChEBI" id="CHEBI:15377"/>
        <dbReference type="ChEBI" id="CHEBI:15378"/>
        <dbReference type="ChEBI" id="CHEBI:29985"/>
        <dbReference type="ChEBI" id="CHEBI:30616"/>
        <dbReference type="ChEBI" id="CHEBI:43474"/>
        <dbReference type="ChEBI" id="CHEBI:58359"/>
        <dbReference type="ChEBI" id="CHEBI:78520"/>
        <dbReference type="ChEBI" id="CHEBI:78521"/>
        <dbReference type="ChEBI" id="CHEBI:456216"/>
    </reaction>
</comment>
<evidence type="ECO:0000313" key="3">
    <source>
        <dbReference type="Proteomes" id="UP000228689"/>
    </source>
</evidence>
<evidence type="ECO:0000313" key="2">
    <source>
        <dbReference type="EMBL" id="PIY95177.1"/>
    </source>
</evidence>
<accession>A0A2M7RF05</accession>
<proteinExistence type="inferred from homology"/>
<dbReference type="SUPFAM" id="SSF141000">
    <property type="entry name" value="Glu-tRNAGln amidotransferase C subunit"/>
    <property type="match status" value="1"/>
</dbReference>
<comment type="catalytic activity">
    <reaction evidence="1">
        <text>L-aspartyl-tRNA(Asn) + L-glutamine + ATP + H2O = L-asparaginyl-tRNA(Asn) + L-glutamate + ADP + phosphate + 2 H(+)</text>
        <dbReference type="Rhea" id="RHEA:14513"/>
        <dbReference type="Rhea" id="RHEA-COMP:9674"/>
        <dbReference type="Rhea" id="RHEA-COMP:9677"/>
        <dbReference type="ChEBI" id="CHEBI:15377"/>
        <dbReference type="ChEBI" id="CHEBI:15378"/>
        <dbReference type="ChEBI" id="CHEBI:29985"/>
        <dbReference type="ChEBI" id="CHEBI:30616"/>
        <dbReference type="ChEBI" id="CHEBI:43474"/>
        <dbReference type="ChEBI" id="CHEBI:58359"/>
        <dbReference type="ChEBI" id="CHEBI:78515"/>
        <dbReference type="ChEBI" id="CHEBI:78516"/>
        <dbReference type="ChEBI" id="CHEBI:456216"/>
    </reaction>
</comment>
<keyword evidence="1 2" id="KW-0436">Ligase</keyword>
<dbReference type="InterPro" id="IPR036113">
    <property type="entry name" value="Asp/Glu-ADT_sf_sub_c"/>
</dbReference>
<dbReference type="HAMAP" id="MF_00122">
    <property type="entry name" value="GatC"/>
    <property type="match status" value="1"/>
</dbReference>
<dbReference type="GO" id="GO:0005524">
    <property type="term" value="F:ATP binding"/>
    <property type="evidence" value="ECO:0007669"/>
    <property type="project" value="UniProtKB-KW"/>
</dbReference>
<dbReference type="Pfam" id="PF02686">
    <property type="entry name" value="GatC"/>
    <property type="match status" value="1"/>
</dbReference>
<comment type="subunit">
    <text evidence="1">Heterotrimer of A, B and C subunits.</text>
</comment>
<keyword evidence="1" id="KW-0067">ATP-binding</keyword>
<comment type="function">
    <text evidence="1">Allows the formation of correctly charged Asn-tRNA(Asn) or Gln-tRNA(Gln) through the transamidation of misacylated Asp-tRNA(Asn) or Glu-tRNA(Gln) in organisms which lack either or both of asparaginyl-tRNA or glutaminyl-tRNA synthetases. The reaction takes place in the presence of glutamine and ATP through an activated phospho-Asp-tRNA(Asn) or phospho-Glu-tRNA(Gln).</text>
</comment>
<dbReference type="NCBIfam" id="TIGR00135">
    <property type="entry name" value="gatC"/>
    <property type="match status" value="1"/>
</dbReference>
<protein>
    <recommendedName>
        <fullName evidence="1">Aspartyl/glutamyl-tRNA(Asn/Gln) amidotransferase subunit C</fullName>
        <shortName evidence="1">Asp/Glu-ADT subunit C</shortName>
        <ecNumber evidence="1">6.3.5.-</ecNumber>
    </recommendedName>
</protein>
<dbReference type="InterPro" id="IPR003837">
    <property type="entry name" value="GatC"/>
</dbReference>
<sequence length="100" mass="11481">MDFKKEQIQYLAELAKLEVSQPEIEVMYGQLSNILNYVGQLNEVTISEVDKFSDPVKNINVWRDDMVAPPVDNARQCILDNAPQQEDGLIKAKPVFHYDK</sequence>
<dbReference type="GO" id="GO:0050566">
    <property type="term" value="F:asparaginyl-tRNA synthase (glutamine-hydrolyzing) activity"/>
    <property type="evidence" value="ECO:0007669"/>
    <property type="project" value="RHEA"/>
</dbReference>
<dbReference type="Proteomes" id="UP000228689">
    <property type="component" value="Unassembled WGS sequence"/>
</dbReference>
<dbReference type="GO" id="GO:0006450">
    <property type="term" value="P:regulation of translational fidelity"/>
    <property type="evidence" value="ECO:0007669"/>
    <property type="project" value="InterPro"/>
</dbReference>
<name>A0A2M7RF05_9BACT</name>
<evidence type="ECO:0000256" key="1">
    <source>
        <dbReference type="HAMAP-Rule" id="MF_00122"/>
    </source>
</evidence>
<keyword evidence="1" id="KW-0547">Nucleotide-binding</keyword>
<keyword evidence="2" id="KW-0808">Transferase</keyword>
<dbReference type="Gene3D" id="1.10.20.60">
    <property type="entry name" value="Glu-tRNAGln amidotransferase C subunit, N-terminal domain"/>
    <property type="match status" value="1"/>
</dbReference>
<dbReference type="EMBL" id="PFMC01000034">
    <property type="protein sequence ID" value="PIY95177.1"/>
    <property type="molecule type" value="Genomic_DNA"/>
</dbReference>
<comment type="similarity">
    <text evidence="1">Belongs to the GatC family.</text>
</comment>
<comment type="caution">
    <text evidence="2">The sequence shown here is derived from an EMBL/GenBank/DDBJ whole genome shotgun (WGS) entry which is preliminary data.</text>
</comment>
<dbReference type="GO" id="GO:0050567">
    <property type="term" value="F:glutaminyl-tRNA synthase (glutamine-hydrolyzing) activity"/>
    <property type="evidence" value="ECO:0007669"/>
    <property type="project" value="UniProtKB-UniRule"/>
</dbReference>
<organism evidence="2 3">
    <name type="scientific">Candidatus Komeilibacteria bacterium CG_4_10_14_0_8_um_filter_37_78</name>
    <dbReference type="NCBI Taxonomy" id="1974471"/>
    <lineage>
        <taxon>Bacteria</taxon>
        <taxon>Candidatus Komeiliibacteriota</taxon>
    </lineage>
</organism>
<dbReference type="EC" id="6.3.5.-" evidence="1"/>
<gene>
    <name evidence="1 2" type="primary">gatC</name>
    <name evidence="2" type="ORF">COY67_01300</name>
</gene>